<evidence type="ECO:0000313" key="1">
    <source>
        <dbReference type="EMBL" id="UQC83244.1"/>
    </source>
</evidence>
<dbReference type="RefSeq" id="XP_049144864.1">
    <property type="nucleotide sequence ID" value="XM_049287721.1"/>
</dbReference>
<dbReference type="KEGG" id="clup:CLUP02_08738"/>
<feature type="non-terminal residue" evidence="1">
    <location>
        <position position="1"/>
    </location>
</feature>
<dbReference type="Proteomes" id="UP000830671">
    <property type="component" value="Chromosome 4"/>
</dbReference>
<accession>A0A9Q8WH56</accession>
<organism evidence="1 2">
    <name type="scientific">Colletotrichum lupini</name>
    <dbReference type="NCBI Taxonomy" id="145971"/>
    <lineage>
        <taxon>Eukaryota</taxon>
        <taxon>Fungi</taxon>
        <taxon>Dikarya</taxon>
        <taxon>Ascomycota</taxon>
        <taxon>Pezizomycotina</taxon>
        <taxon>Sordariomycetes</taxon>
        <taxon>Hypocreomycetidae</taxon>
        <taxon>Glomerellales</taxon>
        <taxon>Glomerellaceae</taxon>
        <taxon>Colletotrichum</taxon>
        <taxon>Colletotrichum acutatum species complex</taxon>
    </lineage>
</organism>
<protein>
    <submittedName>
        <fullName evidence="1">Uncharacterized protein</fullName>
    </submittedName>
</protein>
<dbReference type="EMBL" id="CP019476">
    <property type="protein sequence ID" value="UQC83244.1"/>
    <property type="molecule type" value="Genomic_DNA"/>
</dbReference>
<sequence>TLSWLPVDIAAEALSEILFHQEPLSAVYHLENPARQSWEEVVRLMSEELRISRSSIIPLEAWLDLVDTIPEPGNPAAGLTRFLREDFAKMSCGFVVLDTSNSRNVSSTLANMTSTISRQSGYHITFCLKFLPGDLDMLFAVVLWGHNDITEIAS</sequence>
<name>A0A9Q8WH56_9PEZI</name>
<dbReference type="Gene3D" id="3.40.50.720">
    <property type="entry name" value="NAD(P)-binding Rossmann-like Domain"/>
    <property type="match status" value="1"/>
</dbReference>
<keyword evidence="2" id="KW-1185">Reference proteome</keyword>
<dbReference type="GeneID" id="73342731"/>
<evidence type="ECO:0000313" key="2">
    <source>
        <dbReference type="Proteomes" id="UP000830671"/>
    </source>
</evidence>
<dbReference type="AlphaFoldDB" id="A0A9Q8WH56"/>
<gene>
    <name evidence="1" type="ORF">CLUP02_08738</name>
</gene>
<proteinExistence type="predicted"/>
<reference evidence="1" key="1">
    <citation type="journal article" date="2021" name="Mol. Plant Microbe Interact.">
        <title>Complete Genome Sequence of the Plant-Pathogenic Fungus Colletotrichum lupini.</title>
        <authorList>
            <person name="Baroncelli R."/>
            <person name="Pensec F."/>
            <person name="Da Lio D."/>
            <person name="Boufleur T."/>
            <person name="Vicente I."/>
            <person name="Sarrocco S."/>
            <person name="Picot A."/>
            <person name="Baraldi E."/>
            <person name="Sukno S."/>
            <person name="Thon M."/>
            <person name="Le Floch G."/>
        </authorList>
    </citation>
    <scope>NUCLEOTIDE SEQUENCE</scope>
    <source>
        <strain evidence="1">IMI 504893</strain>
    </source>
</reference>